<evidence type="ECO:0000256" key="1">
    <source>
        <dbReference type="SAM" id="SignalP"/>
    </source>
</evidence>
<feature type="signal peptide" evidence="1">
    <location>
        <begin position="1"/>
        <end position="22"/>
    </location>
</feature>
<gene>
    <name evidence="2" type="ORF">MGYG_02427</name>
</gene>
<organism evidence="3">
    <name type="scientific">Arthroderma gypseum (strain ATCC MYA-4604 / CBS 118893)</name>
    <name type="common">Microsporum gypseum</name>
    <dbReference type="NCBI Taxonomy" id="535722"/>
    <lineage>
        <taxon>Eukaryota</taxon>
        <taxon>Fungi</taxon>
        <taxon>Dikarya</taxon>
        <taxon>Ascomycota</taxon>
        <taxon>Pezizomycotina</taxon>
        <taxon>Eurotiomycetes</taxon>
        <taxon>Eurotiomycetidae</taxon>
        <taxon>Onygenales</taxon>
        <taxon>Arthrodermataceae</taxon>
        <taxon>Nannizzia</taxon>
    </lineage>
</organism>
<dbReference type="InParanoid" id="E4URJ4"/>
<keyword evidence="1" id="KW-0732">Signal</keyword>
<dbReference type="HOGENOM" id="CLU_1776995_0_0_1"/>
<dbReference type="STRING" id="535722.E4URJ4"/>
<sequence>MVDSFNLLATFLTLLVVPLVDAQSITKQRLQRHAGGTAASSKKSSCILNPRLVNLPSQRHKYRLEQQSTHDYRVDRHPSRGLIQKPLARAPLNVRLNNASTSAAIGGFYQNGSVTEENLLWILTNVLLVVEDGHPWSIWRRDPNNQ</sequence>
<proteinExistence type="predicted"/>
<feature type="chain" id="PRO_5003190524" evidence="1">
    <location>
        <begin position="23"/>
        <end position="146"/>
    </location>
</feature>
<dbReference type="RefSeq" id="XP_003174899.1">
    <property type="nucleotide sequence ID" value="XM_003174851.1"/>
</dbReference>
<dbReference type="EMBL" id="DS989823">
    <property type="protein sequence ID" value="EFQ99416.1"/>
    <property type="molecule type" value="Genomic_DNA"/>
</dbReference>
<protein>
    <submittedName>
        <fullName evidence="2">Uncharacterized protein</fullName>
    </submittedName>
</protein>
<accession>E4URJ4</accession>
<dbReference type="OrthoDB" id="2142759at2759"/>
<evidence type="ECO:0000313" key="3">
    <source>
        <dbReference type="Proteomes" id="UP000002669"/>
    </source>
</evidence>
<dbReference type="VEuPathDB" id="FungiDB:MGYG_02427"/>
<evidence type="ECO:0000313" key="2">
    <source>
        <dbReference type="EMBL" id="EFQ99416.1"/>
    </source>
</evidence>
<dbReference type="GeneID" id="10030201"/>
<dbReference type="AlphaFoldDB" id="E4URJ4"/>
<reference evidence="3" key="1">
    <citation type="journal article" date="2012" name="MBio">
        <title>Comparative genome analysis of Trichophyton rubrum and related dermatophytes reveals candidate genes involved in infection.</title>
        <authorList>
            <person name="Martinez D.A."/>
            <person name="Oliver B.G."/>
            <person name="Graeser Y."/>
            <person name="Goldberg J.M."/>
            <person name="Li W."/>
            <person name="Martinez-Rossi N.M."/>
            <person name="Monod M."/>
            <person name="Shelest E."/>
            <person name="Barton R.C."/>
            <person name="Birch E."/>
            <person name="Brakhage A.A."/>
            <person name="Chen Z."/>
            <person name="Gurr S.J."/>
            <person name="Heiman D."/>
            <person name="Heitman J."/>
            <person name="Kosti I."/>
            <person name="Rossi A."/>
            <person name="Saif S."/>
            <person name="Samalova M."/>
            <person name="Saunders C.W."/>
            <person name="Shea T."/>
            <person name="Summerbell R.C."/>
            <person name="Xu J."/>
            <person name="Young S."/>
            <person name="Zeng Q."/>
            <person name="Birren B.W."/>
            <person name="Cuomo C.A."/>
            <person name="White T.C."/>
        </authorList>
    </citation>
    <scope>NUCLEOTIDE SEQUENCE [LARGE SCALE GENOMIC DNA]</scope>
    <source>
        <strain evidence="3">ATCC MYA-4604 / CBS 118893</strain>
    </source>
</reference>
<keyword evidence="3" id="KW-1185">Reference proteome</keyword>
<dbReference type="Proteomes" id="UP000002669">
    <property type="component" value="Unassembled WGS sequence"/>
</dbReference>
<name>E4URJ4_ARTGP</name>